<feature type="repeat" description="TPR" evidence="3">
    <location>
        <begin position="196"/>
        <end position="229"/>
    </location>
</feature>
<feature type="chain" id="PRO_5046895886" evidence="4">
    <location>
        <begin position="24"/>
        <end position="294"/>
    </location>
</feature>
<evidence type="ECO:0000256" key="3">
    <source>
        <dbReference type="PROSITE-ProRule" id="PRU00339"/>
    </source>
</evidence>
<dbReference type="InterPro" id="IPR019734">
    <property type="entry name" value="TPR_rpt"/>
</dbReference>
<dbReference type="PANTHER" id="PTHR44858">
    <property type="entry name" value="TETRATRICOPEPTIDE REPEAT PROTEIN 6"/>
    <property type="match status" value="1"/>
</dbReference>
<dbReference type="PANTHER" id="PTHR44858:SF1">
    <property type="entry name" value="UDP-N-ACETYLGLUCOSAMINE--PEPTIDE N-ACETYLGLUCOSAMINYLTRANSFERASE SPINDLY-RELATED"/>
    <property type="match status" value="1"/>
</dbReference>
<dbReference type="Pfam" id="PF13432">
    <property type="entry name" value="TPR_16"/>
    <property type="match status" value="1"/>
</dbReference>
<dbReference type="EMBL" id="JACWZZ010000002">
    <property type="protein sequence ID" value="MBD2715553.1"/>
    <property type="molecule type" value="Genomic_DNA"/>
</dbReference>
<dbReference type="InterPro" id="IPR050498">
    <property type="entry name" value="Ycf3"/>
</dbReference>
<accession>A0ABR8JFA7</accession>
<proteinExistence type="predicted"/>
<dbReference type="Proteomes" id="UP000642468">
    <property type="component" value="Unassembled WGS sequence"/>
</dbReference>
<sequence length="294" mass="33595">MGKLWRCAPSLLLGLLSAHLSSCQPNNSGHPPAAQALPDKCSSRQYQDSLVSRYIEHGAQRFSYLDPRWTQYCDSLIAVCPNIAVAYREKAIPLIKDGKFEEAFALEDKAVALNPKQWLAYRGFLKCIFSKDYEGAILDFQNAARLTPYGLEMDHTYPFFEGLCHLEMGRYAQAEASFKQDMQQQRGPDGQRDIHFNTLFYVGVLYYEMKQYEVAATYLGWCLRVYPQHPDANYYLALVSRARGNEPLARRHLELARQALGKGYTMNEDNLYYSNYPHQITLYEVATALAPASR</sequence>
<protein>
    <submittedName>
        <fullName evidence="5">Tetratricopeptide repeat protein</fullName>
    </submittedName>
</protein>
<evidence type="ECO:0000313" key="6">
    <source>
        <dbReference type="Proteomes" id="UP000642468"/>
    </source>
</evidence>
<feature type="signal peptide" evidence="4">
    <location>
        <begin position="1"/>
        <end position="23"/>
    </location>
</feature>
<reference evidence="5 6" key="1">
    <citation type="submission" date="2020-09" db="EMBL/GenBank/DDBJ databases">
        <authorList>
            <person name="Kim M.K."/>
        </authorList>
    </citation>
    <scope>NUCLEOTIDE SEQUENCE [LARGE SCALE GENOMIC DNA]</scope>
    <source>
        <strain evidence="5 6">BT646</strain>
    </source>
</reference>
<dbReference type="Gene3D" id="1.25.40.10">
    <property type="entry name" value="Tetratricopeptide repeat domain"/>
    <property type="match status" value="2"/>
</dbReference>
<comment type="caution">
    <text evidence="5">The sequence shown here is derived from an EMBL/GenBank/DDBJ whole genome shotgun (WGS) entry which is preliminary data.</text>
</comment>
<evidence type="ECO:0000313" key="5">
    <source>
        <dbReference type="EMBL" id="MBD2715553.1"/>
    </source>
</evidence>
<evidence type="ECO:0000256" key="1">
    <source>
        <dbReference type="ARBA" id="ARBA00022737"/>
    </source>
</evidence>
<dbReference type="SMART" id="SM00028">
    <property type="entry name" value="TPR"/>
    <property type="match status" value="3"/>
</dbReference>
<dbReference type="SUPFAM" id="SSF48452">
    <property type="entry name" value="TPR-like"/>
    <property type="match status" value="1"/>
</dbReference>
<organism evidence="5 6">
    <name type="scientific">Hymenobacter duratus</name>
    <dbReference type="NCBI Taxonomy" id="2771356"/>
    <lineage>
        <taxon>Bacteria</taxon>
        <taxon>Pseudomonadati</taxon>
        <taxon>Bacteroidota</taxon>
        <taxon>Cytophagia</taxon>
        <taxon>Cytophagales</taxon>
        <taxon>Hymenobacteraceae</taxon>
        <taxon>Hymenobacter</taxon>
    </lineage>
</organism>
<dbReference type="InterPro" id="IPR011990">
    <property type="entry name" value="TPR-like_helical_dom_sf"/>
</dbReference>
<gene>
    <name evidence="5" type="ORF">IC231_10935</name>
</gene>
<evidence type="ECO:0000256" key="2">
    <source>
        <dbReference type="ARBA" id="ARBA00022803"/>
    </source>
</evidence>
<keyword evidence="1" id="KW-0677">Repeat</keyword>
<evidence type="ECO:0000256" key="4">
    <source>
        <dbReference type="SAM" id="SignalP"/>
    </source>
</evidence>
<dbReference type="RefSeq" id="WP_190784544.1">
    <property type="nucleotide sequence ID" value="NZ_JACWZZ010000002.1"/>
</dbReference>
<name>A0ABR8JFA7_9BACT</name>
<feature type="repeat" description="TPR" evidence="3">
    <location>
        <begin position="84"/>
        <end position="117"/>
    </location>
</feature>
<dbReference type="PROSITE" id="PS50005">
    <property type="entry name" value="TPR"/>
    <property type="match status" value="2"/>
</dbReference>
<keyword evidence="2 3" id="KW-0802">TPR repeat</keyword>
<keyword evidence="4" id="KW-0732">Signal</keyword>
<keyword evidence="6" id="KW-1185">Reference proteome</keyword>